<dbReference type="PANTHER" id="PTHR42830">
    <property type="entry name" value="OSMOTICALLY INDUCIBLE FAMILY PROTEIN"/>
    <property type="match status" value="1"/>
</dbReference>
<dbReference type="GO" id="GO:0006979">
    <property type="term" value="P:response to oxidative stress"/>
    <property type="evidence" value="ECO:0007669"/>
    <property type="project" value="InterPro"/>
</dbReference>
<dbReference type="GO" id="GO:0004601">
    <property type="term" value="F:peroxidase activity"/>
    <property type="evidence" value="ECO:0007669"/>
    <property type="project" value="InterPro"/>
</dbReference>
<reference evidence="1" key="1">
    <citation type="submission" date="2019-11" db="EMBL/GenBank/DDBJ databases">
        <title>Microbial mats filling the niche in hypersaline microbial mats.</title>
        <authorList>
            <person name="Wong H.L."/>
            <person name="Macleod F.I."/>
            <person name="White R.A. III"/>
            <person name="Burns B.P."/>
        </authorList>
    </citation>
    <scope>NUCLEOTIDE SEQUENCE</scope>
    <source>
        <strain evidence="1">Rbin_158</strain>
    </source>
</reference>
<evidence type="ECO:0000313" key="1">
    <source>
        <dbReference type="EMBL" id="MBD3326333.1"/>
    </source>
</evidence>
<comment type="caution">
    <text evidence="1">The sequence shown here is derived from an EMBL/GenBank/DDBJ whole genome shotgun (WGS) entry which is preliminary data.</text>
</comment>
<dbReference type="Pfam" id="PF02566">
    <property type="entry name" value="OsmC"/>
    <property type="match status" value="1"/>
</dbReference>
<organism evidence="1 2">
    <name type="scientific">candidate division KSB3 bacterium</name>
    <dbReference type="NCBI Taxonomy" id="2044937"/>
    <lineage>
        <taxon>Bacteria</taxon>
        <taxon>candidate division KSB3</taxon>
    </lineage>
</organism>
<proteinExistence type="predicted"/>
<dbReference type="InterPro" id="IPR052707">
    <property type="entry name" value="OsmC_Ohr_Peroxiredoxin"/>
</dbReference>
<name>A0A9D5JY12_9BACT</name>
<sequence>MITRNASAVWEGNLKQGNGSMKLGSGAFEGQFSFSSRFENGTGTNPEELIGAAHAGCFSMAFSHGLAEAGYTPKRVQTSAQVHLEQVGDGFKITQIRLNTEAEVPGIDEQTFQNQAETAKKNCPVSQALAGVDITLQATLVG</sequence>
<dbReference type="Proteomes" id="UP000649604">
    <property type="component" value="Unassembled WGS sequence"/>
</dbReference>
<accession>A0A9D5JY12</accession>
<dbReference type="SUPFAM" id="SSF82784">
    <property type="entry name" value="OsmC-like"/>
    <property type="match status" value="1"/>
</dbReference>
<dbReference type="NCBIfam" id="TIGR03562">
    <property type="entry name" value="osmo_induc_OsmC"/>
    <property type="match status" value="1"/>
</dbReference>
<dbReference type="AlphaFoldDB" id="A0A9D5JY12"/>
<dbReference type="InterPro" id="IPR019904">
    <property type="entry name" value="Peroxiredoxin_OsmC"/>
</dbReference>
<evidence type="ECO:0000313" key="2">
    <source>
        <dbReference type="Proteomes" id="UP000649604"/>
    </source>
</evidence>
<dbReference type="InterPro" id="IPR003718">
    <property type="entry name" value="OsmC/Ohr_fam"/>
</dbReference>
<dbReference type="InterPro" id="IPR036102">
    <property type="entry name" value="OsmC/Ohrsf"/>
</dbReference>
<gene>
    <name evidence="1" type="ORF">GF339_17240</name>
</gene>
<protein>
    <submittedName>
        <fullName evidence="1">OsmC family peroxiredoxin</fullName>
    </submittedName>
</protein>
<dbReference type="Gene3D" id="3.30.300.20">
    <property type="match status" value="1"/>
</dbReference>
<dbReference type="EMBL" id="WJJP01000564">
    <property type="protein sequence ID" value="MBD3326333.1"/>
    <property type="molecule type" value="Genomic_DNA"/>
</dbReference>
<dbReference type="PANTHER" id="PTHR42830:SF1">
    <property type="entry name" value="OSMOTICALLY INDUCIBLE FAMILY PROTEIN"/>
    <property type="match status" value="1"/>
</dbReference>
<dbReference type="InterPro" id="IPR015946">
    <property type="entry name" value="KH_dom-like_a/b"/>
</dbReference>